<evidence type="ECO:0008006" key="3">
    <source>
        <dbReference type="Google" id="ProtNLM"/>
    </source>
</evidence>
<evidence type="ECO:0000313" key="2">
    <source>
        <dbReference type="Proteomes" id="UP000215027"/>
    </source>
</evidence>
<dbReference type="KEGG" id="pbf:CFX0092_A1739"/>
<proteinExistence type="predicted"/>
<name>A0A170PG89_9CHLR</name>
<sequence length="150" mass="17167">MELDLTSLSEAIRAMGETLARAEDDKLMGSLDEVTQNAIRAGVIQHFEFTYELSWKFIQRWLRLNASASDAEPLTRRELFRTAARYGLITDPQPWFGYSESRNLTSHTYDRAVAERVYAVAGRFLADSRFLLEQLELRNDSTRPDTTEAG</sequence>
<dbReference type="Pfam" id="PF08780">
    <property type="entry name" value="NTase_sub_bind"/>
    <property type="match status" value="1"/>
</dbReference>
<dbReference type="EMBL" id="LN890655">
    <property type="protein sequence ID" value="CUS03617.2"/>
    <property type="molecule type" value="Genomic_DNA"/>
</dbReference>
<organism evidence="1 2">
    <name type="scientific">Candidatus Promineifilum breve</name>
    <dbReference type="NCBI Taxonomy" id="1806508"/>
    <lineage>
        <taxon>Bacteria</taxon>
        <taxon>Bacillati</taxon>
        <taxon>Chloroflexota</taxon>
        <taxon>Ardenticatenia</taxon>
        <taxon>Candidatus Promineifilales</taxon>
        <taxon>Candidatus Promineifilaceae</taxon>
        <taxon>Candidatus Promineifilum</taxon>
    </lineage>
</organism>
<dbReference type="RefSeq" id="WP_095043076.1">
    <property type="nucleotide sequence ID" value="NZ_LN890655.1"/>
</dbReference>
<protein>
    <recommendedName>
        <fullName evidence="3">Nucleotidyltransferase substrate binding protein, HI0074 family</fullName>
    </recommendedName>
</protein>
<reference evidence="1" key="1">
    <citation type="submission" date="2016-01" db="EMBL/GenBank/DDBJ databases">
        <authorList>
            <person name="Mcilroy J.S."/>
            <person name="Karst M S."/>
            <person name="Albertsen M."/>
        </authorList>
    </citation>
    <scope>NUCLEOTIDE SEQUENCE</scope>
    <source>
        <strain evidence="1">Cfx-K</strain>
    </source>
</reference>
<dbReference type="NCBIfam" id="TIGR01987">
    <property type="entry name" value="HI0074"/>
    <property type="match status" value="1"/>
</dbReference>
<dbReference type="AlphaFoldDB" id="A0A170PG89"/>
<dbReference type="OrthoDB" id="9810452at2"/>
<dbReference type="InterPro" id="IPR010235">
    <property type="entry name" value="HepT"/>
</dbReference>
<gene>
    <name evidence="1" type="ORF">CFX0092_A1739</name>
</gene>
<evidence type="ECO:0000313" key="1">
    <source>
        <dbReference type="EMBL" id="CUS03617.2"/>
    </source>
</evidence>
<dbReference type="SUPFAM" id="SSF81593">
    <property type="entry name" value="Nucleotidyltransferase substrate binding subunit/domain"/>
    <property type="match status" value="1"/>
</dbReference>
<accession>A0A170PG89</accession>
<dbReference type="Gene3D" id="1.20.120.330">
    <property type="entry name" value="Nucleotidyltransferases domain 2"/>
    <property type="match status" value="1"/>
</dbReference>
<keyword evidence="2" id="KW-1185">Reference proteome</keyword>
<dbReference type="Proteomes" id="UP000215027">
    <property type="component" value="Chromosome I"/>
</dbReference>